<evidence type="ECO:0000256" key="5">
    <source>
        <dbReference type="ARBA" id="ARBA00022692"/>
    </source>
</evidence>
<comment type="similarity">
    <text evidence="8">Belongs to the TsuA/YedE (TC 9.B.102) family.</text>
</comment>
<keyword evidence="7 9" id="KW-0472">Membrane</keyword>
<evidence type="ECO:0000256" key="9">
    <source>
        <dbReference type="SAM" id="Phobius"/>
    </source>
</evidence>
<dbReference type="GO" id="GO:0005886">
    <property type="term" value="C:plasma membrane"/>
    <property type="evidence" value="ECO:0007669"/>
    <property type="project" value="UniProtKB-SubCell"/>
</dbReference>
<comment type="caution">
    <text evidence="10">The sequence shown here is derived from an EMBL/GenBank/DDBJ whole genome shotgun (WGS) entry which is preliminary data.</text>
</comment>
<evidence type="ECO:0000256" key="2">
    <source>
        <dbReference type="ARBA" id="ARBA00022448"/>
    </source>
</evidence>
<evidence type="ECO:0000256" key="8">
    <source>
        <dbReference type="ARBA" id="ARBA00035655"/>
    </source>
</evidence>
<evidence type="ECO:0000256" key="6">
    <source>
        <dbReference type="ARBA" id="ARBA00022989"/>
    </source>
</evidence>
<evidence type="ECO:0000313" key="11">
    <source>
        <dbReference type="Proteomes" id="UP000657177"/>
    </source>
</evidence>
<feature type="transmembrane region" description="Helical" evidence="9">
    <location>
        <begin position="149"/>
        <end position="167"/>
    </location>
</feature>
<feature type="transmembrane region" description="Helical" evidence="9">
    <location>
        <begin position="69"/>
        <end position="88"/>
    </location>
</feature>
<reference evidence="10" key="1">
    <citation type="submission" date="2020-06" db="EMBL/GenBank/DDBJ databases">
        <title>Novel chitinolytic bacterium.</title>
        <authorList>
            <person name="Ungkulpasvich U."/>
            <person name="Kosugi A."/>
            <person name="Uke A."/>
        </authorList>
    </citation>
    <scope>NUCLEOTIDE SEQUENCE</scope>
    <source>
        <strain evidence="10">UUS1-1</strain>
    </source>
</reference>
<dbReference type="PANTHER" id="PTHR30574">
    <property type="entry name" value="INNER MEMBRANE PROTEIN YEDE"/>
    <property type="match status" value="1"/>
</dbReference>
<dbReference type="Proteomes" id="UP000657177">
    <property type="component" value="Unassembled WGS sequence"/>
</dbReference>
<gene>
    <name evidence="10" type="ORF">G5B42_05305</name>
</gene>
<sequence length="173" mass="18550">MRAKWSWVKGGLILGLWNILIFLSGNHLGTTTAYAQTTGYLTQFFTTAIPANAWTAGTCGTGSVLSVGWQWYLVLGIFLGGLTARLVHGKQKVDPVPKLWQERFGFRPRLRYLHALVGGFLLLLGARIAGGCTSSHVISGMSQLAVSGLLFGGAVFAAGIPVALLLYRKGDAR</sequence>
<dbReference type="EMBL" id="JAAKDE010000010">
    <property type="protein sequence ID" value="MBA2132960.1"/>
    <property type="molecule type" value="Genomic_DNA"/>
</dbReference>
<feature type="transmembrane region" description="Helical" evidence="9">
    <location>
        <begin position="109"/>
        <end position="129"/>
    </location>
</feature>
<evidence type="ECO:0000256" key="4">
    <source>
        <dbReference type="ARBA" id="ARBA00022519"/>
    </source>
</evidence>
<dbReference type="Pfam" id="PF04143">
    <property type="entry name" value="Sulf_transp"/>
    <property type="match status" value="1"/>
</dbReference>
<dbReference type="RefSeq" id="WP_181339416.1">
    <property type="nucleotide sequence ID" value="NZ_JAAKDE010000010.1"/>
</dbReference>
<name>A0A8J6HZT4_9FIRM</name>
<dbReference type="InterPro" id="IPR007272">
    <property type="entry name" value="Sulf_transp_TsuA/YedE"/>
</dbReference>
<keyword evidence="5 9" id="KW-0812">Transmembrane</keyword>
<keyword evidence="11" id="KW-1185">Reference proteome</keyword>
<comment type="subcellular location">
    <subcellularLocation>
        <location evidence="1">Cell inner membrane</location>
        <topology evidence="1">Multi-pass membrane protein</topology>
    </subcellularLocation>
</comment>
<keyword evidence="3" id="KW-1003">Cell membrane</keyword>
<evidence type="ECO:0000256" key="7">
    <source>
        <dbReference type="ARBA" id="ARBA00023136"/>
    </source>
</evidence>
<evidence type="ECO:0000256" key="1">
    <source>
        <dbReference type="ARBA" id="ARBA00004429"/>
    </source>
</evidence>
<organism evidence="10 11">
    <name type="scientific">Capillibacterium thermochitinicola</name>
    <dbReference type="NCBI Taxonomy" id="2699427"/>
    <lineage>
        <taxon>Bacteria</taxon>
        <taxon>Bacillati</taxon>
        <taxon>Bacillota</taxon>
        <taxon>Capillibacterium</taxon>
    </lineage>
</organism>
<protein>
    <submittedName>
        <fullName evidence="10">YeeE/YedE family protein</fullName>
    </submittedName>
</protein>
<keyword evidence="4" id="KW-0997">Cell inner membrane</keyword>
<keyword evidence="6 9" id="KW-1133">Transmembrane helix</keyword>
<keyword evidence="2" id="KW-0813">Transport</keyword>
<accession>A0A8J6HZT4</accession>
<evidence type="ECO:0000256" key="3">
    <source>
        <dbReference type="ARBA" id="ARBA00022475"/>
    </source>
</evidence>
<dbReference type="AlphaFoldDB" id="A0A8J6HZT4"/>
<evidence type="ECO:0000313" key="10">
    <source>
        <dbReference type="EMBL" id="MBA2132960.1"/>
    </source>
</evidence>
<proteinExistence type="inferred from homology"/>
<dbReference type="PANTHER" id="PTHR30574:SF1">
    <property type="entry name" value="SULPHUR TRANSPORT DOMAIN-CONTAINING PROTEIN"/>
    <property type="match status" value="1"/>
</dbReference>